<evidence type="ECO:0000313" key="9">
    <source>
        <dbReference type="Proteomes" id="UP000240418"/>
    </source>
</evidence>
<dbReference type="OrthoDB" id="9762378at2"/>
<dbReference type="PANTHER" id="PTHR48101:SF3">
    <property type="entry name" value="COENZYME B12-DEPENDENT MUTASE"/>
    <property type="match status" value="1"/>
</dbReference>
<reference evidence="8 9" key="1">
    <citation type="submission" date="2018-03" db="EMBL/GenBank/DDBJ databases">
        <title>Genomic Encyclopedia of Archaeal and Bacterial Type Strains, Phase II (KMG-II): from individual species to whole genera.</title>
        <authorList>
            <person name="Goeker M."/>
        </authorList>
    </citation>
    <scope>NUCLEOTIDE SEQUENCE [LARGE SCALE GENOMIC DNA]</scope>
    <source>
        <strain evidence="8 9">DSM 100673</strain>
    </source>
</reference>
<evidence type="ECO:0000313" key="8">
    <source>
        <dbReference type="EMBL" id="PSL22225.1"/>
    </source>
</evidence>
<dbReference type="GO" id="GO:0031419">
    <property type="term" value="F:cobalamin binding"/>
    <property type="evidence" value="ECO:0007669"/>
    <property type="project" value="UniProtKB-KW"/>
</dbReference>
<dbReference type="SUPFAM" id="SSF51703">
    <property type="entry name" value="Cobalamin (vitamin B12)-dependent enzymes"/>
    <property type="match status" value="1"/>
</dbReference>
<dbReference type="NCBIfam" id="TIGR00641">
    <property type="entry name" value="acid_CoA_mut_N"/>
    <property type="match status" value="1"/>
</dbReference>
<keyword evidence="6" id="KW-0170">Cobalt</keyword>
<dbReference type="InterPro" id="IPR006098">
    <property type="entry name" value="MMCoA_mutase_a_cat"/>
</dbReference>
<dbReference type="Gene3D" id="3.40.50.280">
    <property type="entry name" value="Cobalamin-binding domain"/>
    <property type="match status" value="1"/>
</dbReference>
<dbReference type="Proteomes" id="UP000240418">
    <property type="component" value="Unassembled WGS sequence"/>
</dbReference>
<keyword evidence="3" id="KW-0846">Cobalamin</keyword>
<keyword evidence="4" id="KW-0479">Metal-binding</keyword>
<dbReference type="RefSeq" id="WP_106606898.1">
    <property type="nucleotide sequence ID" value="NZ_PYGJ01000001.1"/>
</dbReference>
<dbReference type="Pfam" id="PF01642">
    <property type="entry name" value="MM_CoA_mutase"/>
    <property type="match status" value="1"/>
</dbReference>
<feature type="domain" description="B12-binding" evidence="7">
    <location>
        <begin position="521"/>
        <end position="650"/>
    </location>
</feature>
<dbReference type="AlphaFoldDB" id="A0A2P8FKL7"/>
<dbReference type="InterPro" id="IPR036724">
    <property type="entry name" value="Cobalamin-bd_sf"/>
</dbReference>
<dbReference type="InterPro" id="IPR006159">
    <property type="entry name" value="Acid_CoA_mut_C"/>
</dbReference>
<evidence type="ECO:0000256" key="2">
    <source>
        <dbReference type="ARBA" id="ARBA00008465"/>
    </source>
</evidence>
<keyword evidence="9" id="KW-1185">Reference proteome</keyword>
<evidence type="ECO:0000256" key="5">
    <source>
        <dbReference type="ARBA" id="ARBA00023235"/>
    </source>
</evidence>
<dbReference type="GO" id="GO:0004494">
    <property type="term" value="F:methylmalonyl-CoA mutase activity"/>
    <property type="evidence" value="ECO:0007669"/>
    <property type="project" value="InterPro"/>
</dbReference>
<dbReference type="EMBL" id="PYGJ01000001">
    <property type="protein sequence ID" value="PSL22225.1"/>
    <property type="molecule type" value="Genomic_DNA"/>
</dbReference>
<keyword evidence="5" id="KW-0413">Isomerase</keyword>
<dbReference type="PANTHER" id="PTHR48101">
    <property type="entry name" value="METHYLMALONYL-COA MUTASE, MITOCHONDRIAL-RELATED"/>
    <property type="match status" value="1"/>
</dbReference>
<comment type="similarity">
    <text evidence="2">Belongs to the methylmalonyl-CoA mutase family.</text>
</comment>
<name>A0A2P8FKL7_9RHOB</name>
<proteinExistence type="inferred from homology"/>
<comment type="caution">
    <text evidence="8">The sequence shown here is derived from an EMBL/GenBank/DDBJ whole genome shotgun (WGS) entry which is preliminary data.</text>
</comment>
<sequence length="667" mass="72910">MSQPQKDRPWLIRTYAGHSTAQASNALYRSNLAKGQTGLSVAFDLPTQTGYDSDHVLSRGEVGKVGVPVCHLGDMRTLFDEIPLEQMNTSMTINATAPWLLALYIAAAEEQGADVSKLQGTVQNDLIKEYLSRGTYICPPAPSLKMIADVAEYCYTNVPKWNPMNVCSYHLQEAGATPEQELAFALATAIAVLDALKPRVPAEDFPALAGRISFFVNAGIRFVTEMCKMRAFVDLWDEILETRYGVENPKYRRFRYGVQVNSLGLTEQQPENNVYRILIEMLAVTLSKKARARAVQLPAWNEALGLPRPWDQQWSMRMQQIMAYETDLLEFDDLFDGNPAVDAKVEALKDGARHELANLDSMGGAIDAIDYMKSRLVDSNAARLNRIEAGETVVVGVNKFTKGEPSPLMTGDGGIMVVDPAVEQEQINRLNEWRDGRDAKAVETALAALRAAAKSGENVMPASIAAAKAGVTTGEWAAQMRVVHGEYRGPTGVSGAPSNKTEGLDDIRDAVDAVSDRLGRRLKFVIGKPGLDGHSNGAEQIAFRARDCGMDITYDGIRLTPEEIVAKAIEDKAHVVGLSILSGSHIPLIEDLMARMRDQGLSDTPVIVGGIIPDEDADRLRAMGVARVYTPKDFELNTIMHDIVTLADPKAVAAELRRQIASKVSTI</sequence>
<evidence type="ECO:0000256" key="4">
    <source>
        <dbReference type="ARBA" id="ARBA00022723"/>
    </source>
</evidence>
<dbReference type="CDD" id="cd02071">
    <property type="entry name" value="MM_CoA_mut_B12_BD"/>
    <property type="match status" value="1"/>
</dbReference>
<dbReference type="GO" id="GO:0046872">
    <property type="term" value="F:metal ion binding"/>
    <property type="evidence" value="ECO:0007669"/>
    <property type="project" value="UniProtKB-KW"/>
</dbReference>
<evidence type="ECO:0000256" key="3">
    <source>
        <dbReference type="ARBA" id="ARBA00022628"/>
    </source>
</evidence>
<accession>A0A2P8FKL7</accession>
<comment type="cofactor">
    <cofactor evidence="1">
        <name>adenosylcob(III)alamin</name>
        <dbReference type="ChEBI" id="CHEBI:18408"/>
    </cofactor>
</comment>
<gene>
    <name evidence="8" type="ORF">CLV88_101650</name>
</gene>
<organism evidence="8 9">
    <name type="scientific">Shimia abyssi</name>
    <dbReference type="NCBI Taxonomy" id="1662395"/>
    <lineage>
        <taxon>Bacteria</taxon>
        <taxon>Pseudomonadati</taxon>
        <taxon>Pseudomonadota</taxon>
        <taxon>Alphaproteobacteria</taxon>
        <taxon>Rhodobacterales</taxon>
        <taxon>Roseobacteraceae</taxon>
    </lineage>
</organism>
<dbReference type="InterPro" id="IPR016176">
    <property type="entry name" value="Cbl-dep_enz_cat"/>
</dbReference>
<dbReference type="InterPro" id="IPR006158">
    <property type="entry name" value="Cobalamin-bd"/>
</dbReference>
<dbReference type="PROSITE" id="PS51332">
    <property type="entry name" value="B12_BINDING"/>
    <property type="match status" value="1"/>
</dbReference>
<dbReference type="Gene3D" id="3.20.20.240">
    <property type="entry name" value="Methylmalonyl-CoA mutase"/>
    <property type="match status" value="1"/>
</dbReference>
<dbReference type="InterPro" id="IPR006099">
    <property type="entry name" value="MeMalonylCoA_mutase_a/b_cat"/>
</dbReference>
<evidence type="ECO:0000256" key="6">
    <source>
        <dbReference type="ARBA" id="ARBA00023285"/>
    </source>
</evidence>
<dbReference type="NCBIfam" id="TIGR00640">
    <property type="entry name" value="acid_CoA_mut_C"/>
    <property type="match status" value="1"/>
</dbReference>
<dbReference type="SUPFAM" id="SSF52242">
    <property type="entry name" value="Cobalamin (vitamin B12)-binding domain"/>
    <property type="match status" value="1"/>
</dbReference>
<evidence type="ECO:0000259" key="7">
    <source>
        <dbReference type="PROSITE" id="PS51332"/>
    </source>
</evidence>
<dbReference type="Pfam" id="PF02310">
    <property type="entry name" value="B12-binding"/>
    <property type="match status" value="1"/>
</dbReference>
<protein>
    <submittedName>
        <fullName evidence="8">(R)-ethylmalonyl-CoA mutase</fullName>
    </submittedName>
</protein>
<evidence type="ECO:0000256" key="1">
    <source>
        <dbReference type="ARBA" id="ARBA00001922"/>
    </source>
</evidence>